<accession>A0AAE4VKL4</accession>
<evidence type="ECO:0000313" key="6">
    <source>
        <dbReference type="Proteomes" id="UP001289135"/>
    </source>
</evidence>
<dbReference type="GO" id="GO:0033567">
    <property type="term" value="P:DNA replication, Okazaki fragment processing"/>
    <property type="evidence" value="ECO:0007669"/>
    <property type="project" value="InterPro"/>
</dbReference>
<sequence>MENSIINSTINDINHQINKKLFIIDTSALIFRSHYAYPTLINKNGMAIGATYGFIHNIIRFLSSFDINQTNYIVMALDIGGKKTIRHEMFSEYKANRQPCPNEIINQFPGIISIINAFGIAMVKNEKYEADDCIATCANIAKKNKIETFVVSGDKDLLQLVNETVKCFDPFKDIIIDQEGVMKKFGIKPSQLADYLALMGDATDNIPGAKGIGPKNAQKLLEKYLSVKEIYDNIDNITPIRIRELLEKSKKNVDLSYKLSSLYYNVDIENSLDDWLWCGFPNNGNDLIEIFKFHGFKQINKRIDNLIKKFNKFSTNI</sequence>
<dbReference type="SMART" id="SM00475">
    <property type="entry name" value="53EXOc"/>
    <property type="match status" value="1"/>
</dbReference>
<dbReference type="InterPro" id="IPR038969">
    <property type="entry name" value="FEN"/>
</dbReference>
<dbReference type="Pfam" id="PF01367">
    <property type="entry name" value="5_3_exonuc"/>
    <property type="match status" value="1"/>
</dbReference>
<dbReference type="GO" id="GO:0008409">
    <property type="term" value="F:5'-3' exonuclease activity"/>
    <property type="evidence" value="ECO:0007669"/>
    <property type="project" value="InterPro"/>
</dbReference>
<feature type="domain" description="5'-3' exonuclease" evidence="4">
    <location>
        <begin position="19"/>
        <end position="278"/>
    </location>
</feature>
<dbReference type="SMART" id="SM00279">
    <property type="entry name" value="HhH2"/>
    <property type="match status" value="1"/>
</dbReference>
<evidence type="ECO:0000313" key="5">
    <source>
        <dbReference type="EMBL" id="MDZ5761108.1"/>
    </source>
</evidence>
<dbReference type="InterPro" id="IPR020045">
    <property type="entry name" value="DNA_polI_H3TH"/>
</dbReference>
<dbReference type="InterPro" id="IPR036279">
    <property type="entry name" value="5-3_exonuclease_C_sf"/>
</dbReference>
<evidence type="ECO:0000256" key="1">
    <source>
        <dbReference type="ARBA" id="ARBA00022722"/>
    </source>
</evidence>
<dbReference type="GO" id="GO:0017108">
    <property type="term" value="F:5'-flap endonuclease activity"/>
    <property type="evidence" value="ECO:0007669"/>
    <property type="project" value="InterPro"/>
</dbReference>
<dbReference type="CDD" id="cd09859">
    <property type="entry name" value="PIN_53EXO"/>
    <property type="match status" value="1"/>
</dbReference>
<dbReference type="SUPFAM" id="SSF47807">
    <property type="entry name" value="5' to 3' exonuclease, C-terminal subdomain"/>
    <property type="match status" value="1"/>
</dbReference>
<organism evidence="5 6">
    <name type="scientific">Lyticum sinuosum</name>
    <dbReference type="NCBI Taxonomy" id="1332059"/>
    <lineage>
        <taxon>Bacteria</taxon>
        <taxon>Pseudomonadati</taxon>
        <taxon>Pseudomonadota</taxon>
        <taxon>Alphaproteobacteria</taxon>
        <taxon>Rickettsiales</taxon>
        <taxon>Lyticum</taxon>
    </lineage>
</organism>
<dbReference type="PANTHER" id="PTHR42646">
    <property type="entry name" value="FLAP ENDONUCLEASE XNI"/>
    <property type="match status" value="1"/>
</dbReference>
<dbReference type="InterPro" id="IPR020046">
    <property type="entry name" value="5-3_exonucl_a-hlix_arch_N"/>
</dbReference>
<dbReference type="InterPro" id="IPR008918">
    <property type="entry name" value="HhH2"/>
</dbReference>
<dbReference type="AlphaFoldDB" id="A0AAE4VKL4"/>
<evidence type="ECO:0000256" key="3">
    <source>
        <dbReference type="ARBA" id="ARBA00023125"/>
    </source>
</evidence>
<keyword evidence="3" id="KW-0238">DNA-binding</keyword>
<name>A0AAE4VKL4_9RICK</name>
<keyword evidence="5" id="KW-0269">Exonuclease</keyword>
<dbReference type="GO" id="GO:0003677">
    <property type="term" value="F:DNA binding"/>
    <property type="evidence" value="ECO:0007669"/>
    <property type="project" value="UniProtKB-KW"/>
</dbReference>
<dbReference type="CDD" id="cd09898">
    <property type="entry name" value="H3TH_53EXO"/>
    <property type="match status" value="1"/>
</dbReference>
<keyword evidence="6" id="KW-1185">Reference proteome</keyword>
<dbReference type="Pfam" id="PF02739">
    <property type="entry name" value="5_3_exonuc_N"/>
    <property type="match status" value="1"/>
</dbReference>
<dbReference type="SUPFAM" id="SSF88723">
    <property type="entry name" value="PIN domain-like"/>
    <property type="match status" value="1"/>
</dbReference>
<evidence type="ECO:0000256" key="2">
    <source>
        <dbReference type="ARBA" id="ARBA00022801"/>
    </source>
</evidence>
<keyword evidence="1" id="KW-0540">Nuclease</keyword>
<dbReference type="FunFam" id="1.10.150.20:FF:000003">
    <property type="entry name" value="DNA polymerase I"/>
    <property type="match status" value="1"/>
</dbReference>
<keyword evidence="2" id="KW-0378">Hydrolase</keyword>
<comment type="caution">
    <text evidence="5">The sequence shown here is derived from an EMBL/GenBank/DDBJ whole genome shotgun (WGS) entry which is preliminary data.</text>
</comment>
<dbReference type="InterPro" id="IPR029060">
    <property type="entry name" value="PIN-like_dom_sf"/>
</dbReference>
<dbReference type="Gene3D" id="3.40.50.1010">
    <property type="entry name" value="5'-nuclease"/>
    <property type="match status" value="1"/>
</dbReference>
<gene>
    <name evidence="5" type="ORF">Lyticum_00273</name>
</gene>
<evidence type="ECO:0000259" key="4">
    <source>
        <dbReference type="SMART" id="SM00475"/>
    </source>
</evidence>
<protein>
    <submittedName>
        <fullName evidence="5">PolA domain 5'-3' exonuclease</fullName>
    </submittedName>
</protein>
<dbReference type="PANTHER" id="PTHR42646:SF2">
    <property type="entry name" value="5'-3' EXONUCLEASE FAMILY PROTEIN"/>
    <property type="match status" value="1"/>
</dbReference>
<dbReference type="Gene3D" id="1.10.150.20">
    <property type="entry name" value="5' to 3' exonuclease, C-terminal subdomain"/>
    <property type="match status" value="1"/>
</dbReference>
<dbReference type="InterPro" id="IPR002421">
    <property type="entry name" value="5-3_exonuclease"/>
</dbReference>
<dbReference type="EMBL" id="JARGYU010000001">
    <property type="protein sequence ID" value="MDZ5761108.1"/>
    <property type="molecule type" value="Genomic_DNA"/>
</dbReference>
<reference evidence="5" key="1">
    <citation type="submission" date="2023-02" db="EMBL/GenBank/DDBJ databases">
        <title>Host association and intracellularity evolved multiple times independently in the Rickettsiales.</title>
        <authorList>
            <person name="Castelli M."/>
            <person name="Nardi T."/>
            <person name="Gammuto L."/>
            <person name="Bellinzona G."/>
            <person name="Sabaneyeva E."/>
            <person name="Potekhin A."/>
            <person name="Serra V."/>
            <person name="Petroni G."/>
            <person name="Sassera D."/>
        </authorList>
    </citation>
    <scope>NUCLEOTIDE SEQUENCE</scope>
    <source>
        <strain evidence="5">USBL-36I1</strain>
    </source>
</reference>
<dbReference type="RefSeq" id="WP_322498535.1">
    <property type="nucleotide sequence ID" value="NZ_JARGYU010000001.1"/>
</dbReference>
<dbReference type="Proteomes" id="UP001289135">
    <property type="component" value="Unassembled WGS sequence"/>
</dbReference>
<proteinExistence type="predicted"/>